<dbReference type="InParanoid" id="A0A0V1ANW9"/>
<sequence length="120" mass="13794">MLRLRKLEHRSSSDKDRYRGGCKLLNVRVHVRNDQTHELGTDIGDDFPNAQDGLVDHCATLSLVLLKIEVIENCRILPSPARGFVALFTLIELIFTLDICIKTLEEHSNFMWLYLLDLCL</sequence>
<keyword evidence="2" id="KW-1185">Reference proteome</keyword>
<comment type="caution">
    <text evidence="1">The sequence shown here is derived from an EMBL/GenBank/DDBJ whole genome shotgun (WGS) entry which is preliminary data.</text>
</comment>
<gene>
    <name evidence="1" type="ORF">T01_11745</name>
</gene>
<proteinExistence type="predicted"/>
<dbReference type="Proteomes" id="UP000054776">
    <property type="component" value="Unassembled WGS sequence"/>
</dbReference>
<evidence type="ECO:0000313" key="2">
    <source>
        <dbReference type="Proteomes" id="UP000054776"/>
    </source>
</evidence>
<protein>
    <submittedName>
        <fullName evidence="1">Uncharacterized protein</fullName>
    </submittedName>
</protein>
<evidence type="ECO:0000313" key="1">
    <source>
        <dbReference type="EMBL" id="KRY26480.1"/>
    </source>
</evidence>
<name>A0A0V1ANW9_TRISP</name>
<dbReference type="EMBL" id="JYDH01000416">
    <property type="protein sequence ID" value="KRY26480.1"/>
    <property type="molecule type" value="Genomic_DNA"/>
</dbReference>
<organism evidence="1 2">
    <name type="scientific">Trichinella spiralis</name>
    <name type="common">Trichina worm</name>
    <dbReference type="NCBI Taxonomy" id="6334"/>
    <lineage>
        <taxon>Eukaryota</taxon>
        <taxon>Metazoa</taxon>
        <taxon>Ecdysozoa</taxon>
        <taxon>Nematoda</taxon>
        <taxon>Enoplea</taxon>
        <taxon>Dorylaimia</taxon>
        <taxon>Trichinellida</taxon>
        <taxon>Trichinellidae</taxon>
        <taxon>Trichinella</taxon>
    </lineage>
</organism>
<accession>A0A0V1ANW9</accession>
<dbReference type="AlphaFoldDB" id="A0A0V1ANW9"/>
<reference evidence="1 2" key="1">
    <citation type="submission" date="2015-01" db="EMBL/GenBank/DDBJ databases">
        <title>Evolution of Trichinella species and genotypes.</title>
        <authorList>
            <person name="Korhonen P.K."/>
            <person name="Edoardo P."/>
            <person name="Giuseppe L.R."/>
            <person name="Gasser R.B."/>
        </authorList>
    </citation>
    <scope>NUCLEOTIDE SEQUENCE [LARGE SCALE GENOMIC DNA]</scope>
    <source>
        <strain evidence="1">ISS3</strain>
    </source>
</reference>